<dbReference type="GO" id="GO:0015074">
    <property type="term" value="P:DNA integration"/>
    <property type="evidence" value="ECO:0007669"/>
    <property type="project" value="InterPro"/>
</dbReference>
<dbReference type="GO" id="GO:0003676">
    <property type="term" value="F:nucleic acid binding"/>
    <property type="evidence" value="ECO:0007669"/>
    <property type="project" value="InterPro"/>
</dbReference>
<dbReference type="GO" id="GO:0006508">
    <property type="term" value="P:proteolysis"/>
    <property type="evidence" value="ECO:0007669"/>
    <property type="project" value="UniProtKB-KW"/>
</dbReference>
<feature type="domain" description="Integrase catalytic" evidence="6">
    <location>
        <begin position="593"/>
        <end position="768"/>
    </location>
</feature>
<feature type="region of interest" description="Disordered" evidence="5">
    <location>
        <begin position="919"/>
        <end position="945"/>
    </location>
</feature>
<dbReference type="Pfam" id="PF14244">
    <property type="entry name" value="Retrotran_gag_3"/>
    <property type="match status" value="1"/>
</dbReference>
<keyword evidence="2" id="KW-0479">Metal-binding</keyword>
<accession>A0A2U1KWK9</accession>
<feature type="region of interest" description="Disordered" evidence="5">
    <location>
        <begin position="323"/>
        <end position="356"/>
    </location>
</feature>
<dbReference type="OrthoDB" id="414104at2759"/>
<keyword evidence="4" id="KW-0378">Hydrolase</keyword>
<dbReference type="Pfam" id="PF00665">
    <property type="entry name" value="rve"/>
    <property type="match status" value="1"/>
</dbReference>
<evidence type="ECO:0000256" key="1">
    <source>
        <dbReference type="ARBA" id="ARBA00022670"/>
    </source>
</evidence>
<dbReference type="Pfam" id="PF07727">
    <property type="entry name" value="RVT_2"/>
    <property type="match status" value="1"/>
</dbReference>
<dbReference type="InterPro" id="IPR001584">
    <property type="entry name" value="Integrase_cat-core"/>
</dbReference>
<evidence type="ECO:0000256" key="3">
    <source>
        <dbReference type="ARBA" id="ARBA00022750"/>
    </source>
</evidence>
<protein>
    <submittedName>
        <fullName evidence="7">Ribonuclease H-like domain-containing protein</fullName>
    </submittedName>
</protein>
<dbReference type="InterPro" id="IPR012337">
    <property type="entry name" value="RNaseH-like_sf"/>
</dbReference>
<dbReference type="SUPFAM" id="SSF56672">
    <property type="entry name" value="DNA/RNA polymerases"/>
    <property type="match status" value="1"/>
</dbReference>
<gene>
    <name evidence="7" type="ORF">CTI12_AA556220</name>
</gene>
<dbReference type="EMBL" id="PKPP01013284">
    <property type="protein sequence ID" value="PWA41141.1"/>
    <property type="molecule type" value="Genomic_DNA"/>
</dbReference>
<proteinExistence type="predicted"/>
<comment type="caution">
    <text evidence="7">The sequence shown here is derived from an EMBL/GenBank/DDBJ whole genome shotgun (WGS) entry which is preliminary data.</text>
</comment>
<dbReference type="SUPFAM" id="SSF53098">
    <property type="entry name" value="Ribonuclease H-like"/>
    <property type="match status" value="1"/>
</dbReference>
<evidence type="ECO:0000313" key="7">
    <source>
        <dbReference type="EMBL" id="PWA41141.1"/>
    </source>
</evidence>
<keyword evidence="1" id="KW-0645">Protease</keyword>
<organism evidence="7 8">
    <name type="scientific">Artemisia annua</name>
    <name type="common">Sweet wormwood</name>
    <dbReference type="NCBI Taxonomy" id="35608"/>
    <lineage>
        <taxon>Eukaryota</taxon>
        <taxon>Viridiplantae</taxon>
        <taxon>Streptophyta</taxon>
        <taxon>Embryophyta</taxon>
        <taxon>Tracheophyta</taxon>
        <taxon>Spermatophyta</taxon>
        <taxon>Magnoliopsida</taxon>
        <taxon>eudicotyledons</taxon>
        <taxon>Gunneridae</taxon>
        <taxon>Pentapetalae</taxon>
        <taxon>asterids</taxon>
        <taxon>campanulids</taxon>
        <taxon>Asterales</taxon>
        <taxon>Asteraceae</taxon>
        <taxon>Asteroideae</taxon>
        <taxon>Anthemideae</taxon>
        <taxon>Artemisiinae</taxon>
        <taxon>Artemisia</taxon>
    </lineage>
</organism>
<feature type="compositionally biased region" description="Low complexity" evidence="5">
    <location>
        <begin position="334"/>
        <end position="356"/>
    </location>
</feature>
<sequence>MSVHGNTDDEFEPDNDNNVTLISKLDLSHPLHLHPNDSASLTVVSIKLKGTENYNVWSCAMLLALEGKNKTGFIDGTCRRSNTDEVLGRQWDRVNAVVLGWILNSISEELFLGQIFSKDASDVWNELKDTFDRVDGSVTFNMHHKINSLSQNGTSVSEYFNKLSTLWKQFDAMVKLPRCTCHAADDFKRHNQLMKLMQFLMGLDDTYMQIRSNILSRDPLPDVKGAYAIICSEESHRNVVAGSSSRTHNSAFSSRIVNQSNQPTVTSNNQTNNVSANFNRASDYRRNVGSGSTLVCEHCGFNGHTKEKCFKLVGFPPNFGKKGNNFRSHNNKRFSNNNSVASGFGSGSSSGSSPSGFTDEQLSTLIFLIKENSIIGKNVQANMAGTVFNNSKVFNQNFKKFFCSNNNAHSKMIFKSKVVDSGANQHMTYSDKELVNVIDISHLKIKVGHPNGTEAFISKIGNIRLSNSLTLFDVLVIPEYCITLISVHKLAKDNKVLVAFDESKCYFLNQDLNQLRVLGTGNQCDGLYYFNDQGTQPDSVNIKITACLSQHDWHCRLGHPAEPVLNVLKDTLKFDSKQEPVVCEICHRAKQTRKPFPLSDHITSALGDLVHLDLWGPYKVPSSEGFKYFLTIVDDYTRAVWVYLIKTKDEVPHYINVFYNLLENQFNKRIKVFRSDNGTEFVNQTVTELCVDKGITHQTSCAYTPQQNGIAERKHRHLLNVARSLMFQGGIPLKMWSECVLTATYLINRLPSSMLKGKSPYELIYNEKPVLDHLRVFGCLCFATILNESNKMSSRSEKCVMIGYSNVKKGYKLYSLDKHQFIFSRDVHFYENVFPFKGSNTDNTDATSENVFQDLNHLNFFDMEYPEIPYDDESSLNSDFKSQSEGSCSPSSGRIFITEQNGDNVFADRDEVVATLEENNNSDGNLNQNSNINAQEEVPLRRSSRPSVFPKNYNDFVVDSKVKYGLEKYVNYSKLSPENLCFATQLNKISEPKSFSKASKYPHWIDAMNDEMEALNKNDTYEITELPPGRKAIGNKWVWKIKFKSNGEVERYKARLVVKGCNQKEGVDFDETFSPVVKMVTIRCLLVVAVHNNWPVFQLDVNNAFLYGDLEETVYMKLPEGYFSKDDTRVCKLKKSLYGLKQAPRQWNAKLTAALIENGFSQSKSDYSLFTKSANGVFLALLVYVDDIIITGNSVIEIEKFKTFLNSKFMIKDLGKLKYFLGIEVSDIKSGICLNQRKYCLDLLSEYGMLACKPAKTPLQSKLVMTNEPTDNDPVLENITDYQKLMGKLIYLTNTRPDISYVVHCLSQFMHCPLKSHLRIAFKILRYLKGSPGMGIQINKGPGMYLEAYSDADWAKYIVTRRSVTEYRALASVTSEVIWILKVLKGLNLENFLPVPIHCDSNSAIKIAANPVFHERTKHLEIDLHFVREKNSKWCD</sequence>
<dbReference type="InterPro" id="IPR013103">
    <property type="entry name" value="RVT_2"/>
</dbReference>
<dbReference type="InterPro" id="IPR036397">
    <property type="entry name" value="RNaseH_sf"/>
</dbReference>
<dbReference type="Pfam" id="PF22936">
    <property type="entry name" value="Pol_BBD"/>
    <property type="match status" value="1"/>
</dbReference>
<name>A0A2U1KWK9_ARTAN</name>
<dbReference type="InterPro" id="IPR054722">
    <property type="entry name" value="PolX-like_BBD"/>
</dbReference>
<dbReference type="InterPro" id="IPR057670">
    <property type="entry name" value="SH3_retrovirus"/>
</dbReference>
<dbReference type="Pfam" id="PF13976">
    <property type="entry name" value="gag_pre-integrs"/>
    <property type="match status" value="1"/>
</dbReference>
<dbReference type="InterPro" id="IPR039537">
    <property type="entry name" value="Retrotran_Ty1/copia-like"/>
</dbReference>
<dbReference type="PROSITE" id="PS50994">
    <property type="entry name" value="INTEGRASE"/>
    <property type="match status" value="1"/>
</dbReference>
<dbReference type="PANTHER" id="PTHR42648:SF31">
    <property type="entry name" value="RNA-DIRECTED DNA POLYMERASE"/>
    <property type="match status" value="1"/>
</dbReference>
<dbReference type="GO" id="GO:0046872">
    <property type="term" value="F:metal ion binding"/>
    <property type="evidence" value="ECO:0007669"/>
    <property type="project" value="UniProtKB-KW"/>
</dbReference>
<evidence type="ECO:0000256" key="2">
    <source>
        <dbReference type="ARBA" id="ARBA00022723"/>
    </source>
</evidence>
<reference evidence="7 8" key="1">
    <citation type="journal article" date="2018" name="Mol. Plant">
        <title>The genome of Artemisia annua provides insight into the evolution of Asteraceae family and artemisinin biosynthesis.</title>
        <authorList>
            <person name="Shen Q."/>
            <person name="Zhang L."/>
            <person name="Liao Z."/>
            <person name="Wang S."/>
            <person name="Yan T."/>
            <person name="Shi P."/>
            <person name="Liu M."/>
            <person name="Fu X."/>
            <person name="Pan Q."/>
            <person name="Wang Y."/>
            <person name="Lv Z."/>
            <person name="Lu X."/>
            <person name="Zhang F."/>
            <person name="Jiang W."/>
            <person name="Ma Y."/>
            <person name="Chen M."/>
            <person name="Hao X."/>
            <person name="Li L."/>
            <person name="Tang Y."/>
            <person name="Lv G."/>
            <person name="Zhou Y."/>
            <person name="Sun X."/>
            <person name="Brodelius P.E."/>
            <person name="Rose J.K.C."/>
            <person name="Tang K."/>
        </authorList>
    </citation>
    <scope>NUCLEOTIDE SEQUENCE [LARGE SCALE GENOMIC DNA]</scope>
    <source>
        <strain evidence="8">cv. Huhao1</strain>
        <tissue evidence="7">Leaf</tissue>
    </source>
</reference>
<dbReference type="CDD" id="cd09272">
    <property type="entry name" value="RNase_HI_RT_Ty1"/>
    <property type="match status" value="1"/>
</dbReference>
<dbReference type="Proteomes" id="UP000245207">
    <property type="component" value="Unassembled WGS sequence"/>
</dbReference>
<evidence type="ECO:0000259" key="6">
    <source>
        <dbReference type="PROSITE" id="PS50994"/>
    </source>
</evidence>
<keyword evidence="8" id="KW-1185">Reference proteome</keyword>
<feature type="compositionally biased region" description="Low complexity" evidence="5">
    <location>
        <begin position="919"/>
        <end position="933"/>
    </location>
</feature>
<evidence type="ECO:0000313" key="8">
    <source>
        <dbReference type="Proteomes" id="UP000245207"/>
    </source>
</evidence>
<dbReference type="InterPro" id="IPR029472">
    <property type="entry name" value="Copia-like_N"/>
</dbReference>
<dbReference type="GO" id="GO:0004190">
    <property type="term" value="F:aspartic-type endopeptidase activity"/>
    <property type="evidence" value="ECO:0007669"/>
    <property type="project" value="UniProtKB-KW"/>
</dbReference>
<evidence type="ECO:0000256" key="4">
    <source>
        <dbReference type="ARBA" id="ARBA00022801"/>
    </source>
</evidence>
<dbReference type="STRING" id="35608.A0A2U1KWK9"/>
<dbReference type="Gene3D" id="3.30.420.10">
    <property type="entry name" value="Ribonuclease H-like superfamily/Ribonuclease H"/>
    <property type="match status" value="1"/>
</dbReference>
<evidence type="ECO:0000256" key="5">
    <source>
        <dbReference type="SAM" id="MobiDB-lite"/>
    </source>
</evidence>
<dbReference type="Pfam" id="PF25597">
    <property type="entry name" value="SH3_retrovirus"/>
    <property type="match status" value="1"/>
</dbReference>
<dbReference type="InterPro" id="IPR043502">
    <property type="entry name" value="DNA/RNA_pol_sf"/>
</dbReference>
<keyword evidence="3" id="KW-0064">Aspartyl protease</keyword>
<dbReference type="InterPro" id="IPR025724">
    <property type="entry name" value="GAG-pre-integrase_dom"/>
</dbReference>
<dbReference type="PANTHER" id="PTHR42648">
    <property type="entry name" value="TRANSPOSASE, PUTATIVE-RELATED"/>
    <property type="match status" value="1"/>
</dbReference>